<keyword evidence="7" id="KW-0239">DNA-directed DNA polymerase</keyword>
<keyword evidence="6" id="KW-0235">DNA replication</keyword>
<comment type="similarity">
    <text evidence="2">Belongs to the DNA polymerase delta/II small subunit family.</text>
</comment>
<dbReference type="GO" id="GO:0003887">
    <property type="term" value="F:DNA-directed DNA polymerase activity"/>
    <property type="evidence" value="ECO:0007669"/>
    <property type="project" value="UniProtKB-KW"/>
</dbReference>
<proteinExistence type="inferred from homology"/>
<evidence type="ECO:0000259" key="12">
    <source>
        <dbReference type="Pfam" id="PF18018"/>
    </source>
</evidence>
<organism evidence="13 14">
    <name type="scientific">Ramalina farinacea</name>
    <dbReference type="NCBI Taxonomy" id="258253"/>
    <lineage>
        <taxon>Eukaryota</taxon>
        <taxon>Fungi</taxon>
        <taxon>Dikarya</taxon>
        <taxon>Ascomycota</taxon>
        <taxon>Pezizomycotina</taxon>
        <taxon>Lecanoromycetes</taxon>
        <taxon>OSLEUM clade</taxon>
        <taxon>Lecanoromycetidae</taxon>
        <taxon>Lecanorales</taxon>
        <taxon>Lecanorineae</taxon>
        <taxon>Ramalinaceae</taxon>
        <taxon>Ramalina</taxon>
    </lineage>
</organism>
<evidence type="ECO:0000256" key="2">
    <source>
        <dbReference type="ARBA" id="ARBA00006035"/>
    </source>
</evidence>
<dbReference type="Gene3D" id="3.60.21.50">
    <property type="match status" value="1"/>
</dbReference>
<dbReference type="EMBL" id="JAPUFD010000013">
    <property type="protein sequence ID" value="MDI1491039.1"/>
    <property type="molecule type" value="Genomic_DNA"/>
</dbReference>
<evidence type="ECO:0000259" key="11">
    <source>
        <dbReference type="Pfam" id="PF04042"/>
    </source>
</evidence>
<dbReference type="Gene3D" id="2.40.50.430">
    <property type="match status" value="1"/>
</dbReference>
<evidence type="ECO:0000256" key="7">
    <source>
        <dbReference type="ARBA" id="ARBA00022932"/>
    </source>
</evidence>
<dbReference type="GO" id="GO:0043625">
    <property type="term" value="C:delta DNA polymerase complex"/>
    <property type="evidence" value="ECO:0007669"/>
    <property type="project" value="TreeGrafter"/>
</dbReference>
<feature type="domain" description="DNA polymerase delta subunit OB-fold" evidence="12">
    <location>
        <begin position="46"/>
        <end position="183"/>
    </location>
</feature>
<keyword evidence="8" id="KW-0539">Nucleus</keyword>
<dbReference type="PANTHER" id="PTHR10416">
    <property type="entry name" value="DNA POLYMERASE DELTA SUBUNIT 2"/>
    <property type="match status" value="1"/>
</dbReference>
<comment type="subcellular location">
    <subcellularLocation>
        <location evidence="1">Nucleus</location>
    </subcellularLocation>
</comment>
<evidence type="ECO:0000256" key="4">
    <source>
        <dbReference type="ARBA" id="ARBA00022679"/>
    </source>
</evidence>
<evidence type="ECO:0000256" key="6">
    <source>
        <dbReference type="ARBA" id="ARBA00022705"/>
    </source>
</evidence>
<feature type="domain" description="DNA polymerase alpha/delta/epsilon subunit B" evidence="11">
    <location>
        <begin position="225"/>
        <end position="453"/>
    </location>
</feature>
<protein>
    <recommendedName>
        <fullName evidence="3">DNA-directed DNA polymerase</fullName>
        <ecNumber evidence="3">2.7.7.7</ecNumber>
    </recommendedName>
</protein>
<dbReference type="Pfam" id="PF18018">
    <property type="entry name" value="DNA_pol_D_N"/>
    <property type="match status" value="1"/>
</dbReference>
<dbReference type="GO" id="GO:0006281">
    <property type="term" value="P:DNA repair"/>
    <property type="evidence" value="ECO:0007669"/>
    <property type="project" value="UniProtKB-ARBA"/>
</dbReference>
<evidence type="ECO:0000256" key="3">
    <source>
        <dbReference type="ARBA" id="ARBA00012417"/>
    </source>
</evidence>
<dbReference type="InterPro" id="IPR040663">
    <property type="entry name" value="DNA_pol_D_N"/>
</dbReference>
<evidence type="ECO:0000313" key="13">
    <source>
        <dbReference type="EMBL" id="MDI1491039.1"/>
    </source>
</evidence>
<dbReference type="FunFam" id="2.40.50.430:FF:000002">
    <property type="entry name" value="DNA polymerase delta subunit"/>
    <property type="match status" value="1"/>
</dbReference>
<sequence>MAELFEVLLQPPGEDTEVALERVKSSYNPLHSYNLAPGGHKHYQQQYADMYFLRLAVLKPAVEELARDAWGDFQIANEKVRHVDRVLDVRQGELCWVAGTVYMDMPLKPNILDDISKDHWIAAPPPREKYLSRNGQDLTMLEDESGRLRLIGSVLHVQMLVTGCIIAVMGTENADGDFEVVDIKVPDLPRQPQRWERDEADAVLANGSPKSKKTSQKKRDQSGKIAIVSGLSISGDEGDVLRLDLLMEYLLGEAGGPSTQQDASRISRLIIAGNSISEGNPLRSEDLLADTKKATKKYGYDSSAYNPLPTASLDEFLATLLPSLPVTILPGESDPANVSLPQQPIHPAMLPRSRNYTSVTDDNSEPGWFDSVTNPWEGDIDGWRFMGNGGQPIDDIFKYVEGDERLEMTENLLRWRCAVPTAPDTLWCYPFQDKDQFVIEECPHVLFIGGQHDFETTVIEGPEGQKVRLIAVPRFKETGEVVLIDSETLEVEVVKFDLFNDT</sequence>
<dbReference type="GO" id="GO:0003677">
    <property type="term" value="F:DNA binding"/>
    <property type="evidence" value="ECO:0007669"/>
    <property type="project" value="InterPro"/>
</dbReference>
<dbReference type="InterPro" id="IPR041863">
    <property type="entry name" value="PolD2_C"/>
</dbReference>
<evidence type="ECO:0000256" key="9">
    <source>
        <dbReference type="ARBA" id="ARBA00049244"/>
    </source>
</evidence>
<dbReference type="EC" id="2.7.7.7" evidence="3"/>
<keyword evidence="4" id="KW-0808">Transferase</keyword>
<dbReference type="FunFam" id="3.60.21.50:FF:000006">
    <property type="entry name" value="DNA polymerase delta subunit 2, putative"/>
    <property type="match status" value="1"/>
</dbReference>
<evidence type="ECO:0000256" key="1">
    <source>
        <dbReference type="ARBA" id="ARBA00004123"/>
    </source>
</evidence>
<comment type="catalytic activity">
    <reaction evidence="9">
        <text>DNA(n) + a 2'-deoxyribonucleoside 5'-triphosphate = DNA(n+1) + diphosphate</text>
        <dbReference type="Rhea" id="RHEA:22508"/>
        <dbReference type="Rhea" id="RHEA-COMP:17339"/>
        <dbReference type="Rhea" id="RHEA-COMP:17340"/>
        <dbReference type="ChEBI" id="CHEBI:33019"/>
        <dbReference type="ChEBI" id="CHEBI:61560"/>
        <dbReference type="ChEBI" id="CHEBI:173112"/>
        <dbReference type="EC" id="2.7.7.7"/>
    </reaction>
</comment>
<dbReference type="PANTHER" id="PTHR10416:SF0">
    <property type="entry name" value="DNA POLYMERASE DELTA SUBUNIT 2"/>
    <property type="match status" value="1"/>
</dbReference>
<reference evidence="13" key="1">
    <citation type="journal article" date="2023" name="Genome Biol. Evol.">
        <title>First Whole Genome Sequence and Flow Cytometry Genome Size Data for the Lichen-Forming Fungus Ramalina farinacea (Ascomycota).</title>
        <authorList>
            <person name="Llewellyn T."/>
            <person name="Mian S."/>
            <person name="Hill R."/>
            <person name="Leitch I.J."/>
            <person name="Gaya E."/>
        </authorList>
    </citation>
    <scope>NUCLEOTIDE SEQUENCE</scope>
    <source>
        <strain evidence="13">LIQ254RAFAR</strain>
    </source>
</reference>
<dbReference type="GO" id="GO:0006273">
    <property type="term" value="P:lagging strand elongation"/>
    <property type="evidence" value="ECO:0007669"/>
    <property type="project" value="UniProtKB-ARBA"/>
</dbReference>
<keyword evidence="5" id="KW-0548">Nucleotidyltransferase</keyword>
<feature type="region of interest" description="Disordered" evidence="10">
    <location>
        <begin position="191"/>
        <end position="219"/>
    </location>
</feature>
<dbReference type="CDD" id="cd07387">
    <property type="entry name" value="MPP_PolD2_C"/>
    <property type="match status" value="1"/>
</dbReference>
<dbReference type="InterPro" id="IPR007185">
    <property type="entry name" value="DNA_pol_a/d/e_bsu"/>
</dbReference>
<accession>A0AA43TX12</accession>
<evidence type="ECO:0000256" key="10">
    <source>
        <dbReference type="SAM" id="MobiDB-lite"/>
    </source>
</evidence>
<evidence type="ECO:0000313" key="14">
    <source>
        <dbReference type="Proteomes" id="UP001161017"/>
    </source>
</evidence>
<evidence type="ECO:0000256" key="8">
    <source>
        <dbReference type="ARBA" id="ARBA00023242"/>
    </source>
</evidence>
<dbReference type="Pfam" id="PF04042">
    <property type="entry name" value="DNA_pol_E_B"/>
    <property type="match status" value="1"/>
</dbReference>
<dbReference type="InterPro" id="IPR024826">
    <property type="entry name" value="DNA_pol_delta/II_ssu"/>
</dbReference>
<comment type="caution">
    <text evidence="13">The sequence shown here is derived from an EMBL/GenBank/DDBJ whole genome shotgun (WGS) entry which is preliminary data.</text>
</comment>
<evidence type="ECO:0000256" key="5">
    <source>
        <dbReference type="ARBA" id="ARBA00022695"/>
    </source>
</evidence>
<dbReference type="AlphaFoldDB" id="A0AA43TX12"/>
<keyword evidence="14" id="KW-1185">Reference proteome</keyword>
<gene>
    <name evidence="13" type="primary">cdc1</name>
    <name evidence="13" type="ORF">OHK93_002244</name>
</gene>
<name>A0AA43TX12_9LECA</name>
<dbReference type="Proteomes" id="UP001161017">
    <property type="component" value="Unassembled WGS sequence"/>
</dbReference>